<dbReference type="Gene3D" id="3.30.200.20">
    <property type="entry name" value="Phosphorylase Kinase, domain 1"/>
    <property type="match status" value="1"/>
</dbReference>
<evidence type="ECO:0000256" key="10">
    <source>
        <dbReference type="ARBA" id="ARBA00022989"/>
    </source>
</evidence>
<dbReference type="Proteomes" id="UP000230069">
    <property type="component" value="Unassembled WGS sequence"/>
</dbReference>
<protein>
    <recommendedName>
        <fullName evidence="21">Cysteine-rich receptor-like protein kinase 10</fullName>
    </recommendedName>
</protein>
<dbReference type="OrthoDB" id="1668230at2759"/>
<evidence type="ECO:0000259" key="18">
    <source>
        <dbReference type="PROSITE" id="PS51473"/>
    </source>
</evidence>
<dbReference type="GO" id="GO:0005524">
    <property type="term" value="F:ATP binding"/>
    <property type="evidence" value="ECO:0007669"/>
    <property type="project" value="UniProtKB-UniRule"/>
</dbReference>
<feature type="signal peptide" evidence="16">
    <location>
        <begin position="1"/>
        <end position="27"/>
    </location>
</feature>
<dbReference type="Gene3D" id="3.30.430.20">
    <property type="entry name" value="Gnk2 domain, C-X8-C-X2-C motif"/>
    <property type="match status" value="2"/>
</dbReference>
<dbReference type="InterPro" id="IPR008271">
    <property type="entry name" value="Ser/Thr_kinase_AS"/>
</dbReference>
<feature type="region of interest" description="Disordered" evidence="14">
    <location>
        <begin position="253"/>
        <end position="283"/>
    </location>
</feature>
<keyword evidence="3" id="KW-0808">Transferase</keyword>
<evidence type="ECO:0000256" key="16">
    <source>
        <dbReference type="SAM" id="SignalP"/>
    </source>
</evidence>
<dbReference type="InterPro" id="IPR002902">
    <property type="entry name" value="GNK2"/>
</dbReference>
<evidence type="ECO:0000256" key="13">
    <source>
        <dbReference type="PROSITE-ProRule" id="PRU10141"/>
    </source>
</evidence>
<dbReference type="GO" id="GO:0004674">
    <property type="term" value="F:protein serine/threonine kinase activity"/>
    <property type="evidence" value="ECO:0007669"/>
    <property type="project" value="UniProtKB-KW"/>
</dbReference>
<keyword evidence="4 15" id="KW-0812">Transmembrane</keyword>
<evidence type="ECO:0000256" key="9">
    <source>
        <dbReference type="ARBA" id="ARBA00022840"/>
    </source>
</evidence>
<dbReference type="FunFam" id="3.30.200.20:FF:000142">
    <property type="entry name" value="Cysteine-rich receptor-like protein kinase 10"/>
    <property type="match status" value="1"/>
</dbReference>
<evidence type="ECO:0000256" key="2">
    <source>
        <dbReference type="ARBA" id="ARBA00022527"/>
    </source>
</evidence>
<evidence type="ECO:0000313" key="19">
    <source>
        <dbReference type="EMBL" id="PIA58495.1"/>
    </source>
</evidence>
<keyword evidence="2" id="KW-0723">Serine/threonine-protein kinase</keyword>
<keyword evidence="20" id="KW-1185">Reference proteome</keyword>
<dbReference type="Pfam" id="PF01657">
    <property type="entry name" value="Stress-antifung"/>
    <property type="match status" value="2"/>
</dbReference>
<dbReference type="PROSITE" id="PS00107">
    <property type="entry name" value="PROTEIN_KINASE_ATP"/>
    <property type="match status" value="1"/>
</dbReference>
<feature type="binding site" evidence="13">
    <location>
        <position position="379"/>
    </location>
    <ligand>
        <name>ATP</name>
        <dbReference type="ChEBI" id="CHEBI:30616"/>
    </ligand>
</feature>
<reference evidence="19 20" key="1">
    <citation type="submission" date="2017-09" db="EMBL/GenBank/DDBJ databases">
        <title>WGS assembly of Aquilegia coerulea Goldsmith.</title>
        <authorList>
            <person name="Hodges S."/>
            <person name="Kramer E."/>
            <person name="Nordborg M."/>
            <person name="Tomkins J."/>
            <person name="Borevitz J."/>
            <person name="Derieg N."/>
            <person name="Yan J."/>
            <person name="Mihaltcheva S."/>
            <person name="Hayes R.D."/>
            <person name="Rokhsar D."/>
        </authorList>
    </citation>
    <scope>NUCLEOTIDE SEQUENCE [LARGE SCALE GENOMIC DNA]</scope>
    <source>
        <strain evidence="20">cv. Goldsmith</strain>
    </source>
</reference>
<evidence type="ECO:0000256" key="3">
    <source>
        <dbReference type="ARBA" id="ARBA00022679"/>
    </source>
</evidence>
<dbReference type="FunFam" id="1.10.510.10:FF:000129">
    <property type="entry name" value="cysteine-rich receptor-like protein kinase 10"/>
    <property type="match status" value="1"/>
</dbReference>
<dbReference type="PROSITE" id="PS50011">
    <property type="entry name" value="PROTEIN_KINASE_DOM"/>
    <property type="match status" value="1"/>
</dbReference>
<dbReference type="InParanoid" id="A0A2G5ERX2"/>
<dbReference type="PROSITE" id="PS51473">
    <property type="entry name" value="GNK2"/>
    <property type="match status" value="2"/>
</dbReference>
<dbReference type="PANTHER" id="PTHR27002">
    <property type="entry name" value="RECEPTOR-LIKE SERINE/THREONINE-PROTEIN KINASE SD1-8"/>
    <property type="match status" value="1"/>
</dbReference>
<keyword evidence="5 16" id="KW-0732">Signal</keyword>
<evidence type="ECO:0000256" key="8">
    <source>
        <dbReference type="ARBA" id="ARBA00022777"/>
    </source>
</evidence>
<name>A0A2G5ERX2_AQUCA</name>
<accession>A0A2G5ERX2</accession>
<keyword evidence="6" id="KW-0677">Repeat</keyword>
<dbReference type="Gene3D" id="1.10.510.10">
    <property type="entry name" value="Transferase(Phosphotransferase) domain 1"/>
    <property type="match status" value="1"/>
</dbReference>
<proteinExistence type="predicted"/>
<dbReference type="AlphaFoldDB" id="A0A2G5ERX2"/>
<organism evidence="19 20">
    <name type="scientific">Aquilegia coerulea</name>
    <name type="common">Rocky mountain columbine</name>
    <dbReference type="NCBI Taxonomy" id="218851"/>
    <lineage>
        <taxon>Eukaryota</taxon>
        <taxon>Viridiplantae</taxon>
        <taxon>Streptophyta</taxon>
        <taxon>Embryophyta</taxon>
        <taxon>Tracheophyta</taxon>
        <taxon>Spermatophyta</taxon>
        <taxon>Magnoliopsida</taxon>
        <taxon>Ranunculales</taxon>
        <taxon>Ranunculaceae</taxon>
        <taxon>Thalictroideae</taxon>
        <taxon>Aquilegia</taxon>
    </lineage>
</organism>
<dbReference type="CDD" id="cd23509">
    <property type="entry name" value="Gnk2-like"/>
    <property type="match status" value="2"/>
</dbReference>
<sequence>MYVLSSTSKYLIILLPSFLLLHIHVQAEDPILQQCSNIANYTSNSQFETNLNLLLPSLLSNGTRDGFFNTSIGTAPDIVYGLVSCRGDLSMEQCRTCLYNATVEVFQRCPNRKEALLLYGNCILRYSNNHFFSKVDTNPRALYNTGKVSETDAAHFNQQLSNLLNNLSATAASRPSKFDSGRTDYIPFTKIESLVQCTRDLSATNCYSCLQSLITFIPSCCDRNQGGLFYTTTCTVRFEIYPFLQFQPQSFSPPFEASPPQSKAIPSPRVETSPTQSNIGTGKGKPTNVVTIVVPTICLLLLLAISAYSTHWIVRRNKRKRNPEINCEDDMANEQSLHFNLSALKTATKDFSDANKLGEGGFGAVYKGKLLDATEIAVKRLSKHSGQGSQEFKNEVLLLHKLQHRNLVRLLGFCLSGKEKLLIYEYLPNTSLDKYIFDPMKKAYLNWEMRYKIIEGIARGILYLHEDSRVKIIHRDLKAGNVLLDGEMNAKIADFGLAKLFGVDQSQGNTRRIAGTLGYMAPEYALHGLFSVKSDVFSFGVLLLEIISGKKSNDIYESGPSWNLLNYAWKLWREGNALELVDPILTDNFSAHEVMRCIQMGLLCVQDNLQDRPTMSTVVMMLNSYSIILESPLAPAYNAVTRTDASGEMLSNNSASKALLCSVEGVSFPR</sequence>
<evidence type="ECO:0000256" key="11">
    <source>
        <dbReference type="ARBA" id="ARBA00023136"/>
    </source>
</evidence>
<evidence type="ECO:0000256" key="15">
    <source>
        <dbReference type="SAM" id="Phobius"/>
    </source>
</evidence>
<keyword evidence="9 13" id="KW-0067">ATP-binding</keyword>
<dbReference type="GO" id="GO:0005886">
    <property type="term" value="C:plasma membrane"/>
    <property type="evidence" value="ECO:0007669"/>
    <property type="project" value="TreeGrafter"/>
</dbReference>
<dbReference type="FunFam" id="3.30.430.20:FF:000003">
    <property type="entry name" value="Cysteine-rich RLK (RECEPTOR-like protein kinase) 10"/>
    <property type="match status" value="1"/>
</dbReference>
<evidence type="ECO:0000256" key="14">
    <source>
        <dbReference type="SAM" id="MobiDB-lite"/>
    </source>
</evidence>
<dbReference type="InterPro" id="IPR038408">
    <property type="entry name" value="GNK2_sf"/>
</dbReference>
<feature type="domain" description="Protein kinase" evidence="17">
    <location>
        <begin position="351"/>
        <end position="628"/>
    </location>
</feature>
<feature type="domain" description="Gnk2-homologous" evidence="18">
    <location>
        <begin position="29"/>
        <end position="131"/>
    </location>
</feature>
<evidence type="ECO:0000256" key="1">
    <source>
        <dbReference type="ARBA" id="ARBA00004167"/>
    </source>
</evidence>
<dbReference type="STRING" id="218851.A0A2G5ERX2"/>
<evidence type="ECO:0008006" key="21">
    <source>
        <dbReference type="Google" id="ProtNLM"/>
    </source>
</evidence>
<feature type="chain" id="PRO_5013794484" description="Cysteine-rich receptor-like protein kinase 10" evidence="16">
    <location>
        <begin position="28"/>
        <end position="670"/>
    </location>
</feature>
<dbReference type="InterPro" id="IPR017441">
    <property type="entry name" value="Protein_kinase_ATP_BS"/>
</dbReference>
<evidence type="ECO:0000256" key="6">
    <source>
        <dbReference type="ARBA" id="ARBA00022737"/>
    </source>
</evidence>
<dbReference type="SMART" id="SM00220">
    <property type="entry name" value="S_TKc"/>
    <property type="match status" value="1"/>
</dbReference>
<keyword evidence="12" id="KW-0325">Glycoprotein</keyword>
<keyword evidence="8" id="KW-0418">Kinase</keyword>
<keyword evidence="7 13" id="KW-0547">Nucleotide-binding</keyword>
<keyword evidence="10 15" id="KW-1133">Transmembrane helix</keyword>
<evidence type="ECO:0000259" key="17">
    <source>
        <dbReference type="PROSITE" id="PS50011"/>
    </source>
</evidence>
<feature type="domain" description="Gnk2-homologous" evidence="18">
    <location>
        <begin position="136"/>
        <end position="243"/>
    </location>
</feature>
<feature type="transmembrane region" description="Helical" evidence="15">
    <location>
        <begin position="292"/>
        <end position="314"/>
    </location>
</feature>
<evidence type="ECO:0000256" key="7">
    <source>
        <dbReference type="ARBA" id="ARBA00022741"/>
    </source>
</evidence>
<dbReference type="GO" id="GO:0006979">
    <property type="term" value="P:response to oxidative stress"/>
    <property type="evidence" value="ECO:0007669"/>
    <property type="project" value="UniProtKB-ARBA"/>
</dbReference>
<keyword evidence="11 15" id="KW-0472">Membrane</keyword>
<dbReference type="CDD" id="cd14066">
    <property type="entry name" value="STKc_IRAK"/>
    <property type="match status" value="1"/>
</dbReference>
<evidence type="ECO:0000313" key="20">
    <source>
        <dbReference type="Proteomes" id="UP000230069"/>
    </source>
</evidence>
<comment type="subcellular location">
    <subcellularLocation>
        <location evidence="1">Membrane</location>
        <topology evidence="1">Single-pass membrane protein</topology>
    </subcellularLocation>
</comment>
<feature type="compositionally biased region" description="Polar residues" evidence="14">
    <location>
        <begin position="270"/>
        <end position="280"/>
    </location>
</feature>
<gene>
    <name evidence="19" type="ORF">AQUCO_00500437v1</name>
</gene>
<evidence type="ECO:0000256" key="12">
    <source>
        <dbReference type="ARBA" id="ARBA00023180"/>
    </source>
</evidence>
<dbReference type="InterPro" id="IPR001245">
    <property type="entry name" value="Ser-Thr/Tyr_kinase_cat_dom"/>
</dbReference>
<evidence type="ECO:0000256" key="5">
    <source>
        <dbReference type="ARBA" id="ARBA00022729"/>
    </source>
</evidence>
<dbReference type="EMBL" id="KZ305022">
    <property type="protein sequence ID" value="PIA58495.1"/>
    <property type="molecule type" value="Genomic_DNA"/>
</dbReference>
<dbReference type="InterPro" id="IPR011009">
    <property type="entry name" value="Kinase-like_dom_sf"/>
</dbReference>
<dbReference type="Pfam" id="PF07714">
    <property type="entry name" value="PK_Tyr_Ser-Thr"/>
    <property type="match status" value="1"/>
</dbReference>
<evidence type="ECO:0000256" key="4">
    <source>
        <dbReference type="ARBA" id="ARBA00022692"/>
    </source>
</evidence>
<dbReference type="PANTHER" id="PTHR27002:SF1050">
    <property type="entry name" value="CYSTEINE-RICH RECEPTOR-LIKE PROTEIN KINASE 5"/>
    <property type="match status" value="1"/>
</dbReference>
<dbReference type="InterPro" id="IPR000719">
    <property type="entry name" value="Prot_kinase_dom"/>
</dbReference>
<dbReference type="SUPFAM" id="SSF56112">
    <property type="entry name" value="Protein kinase-like (PK-like)"/>
    <property type="match status" value="1"/>
</dbReference>
<dbReference type="PROSITE" id="PS00108">
    <property type="entry name" value="PROTEIN_KINASE_ST"/>
    <property type="match status" value="1"/>
</dbReference>